<feature type="compositionally biased region" description="Polar residues" evidence="8">
    <location>
        <begin position="1"/>
        <end position="17"/>
    </location>
</feature>
<reference evidence="11 12" key="1">
    <citation type="submission" date="2019-04" db="EMBL/GenBank/DDBJ databases">
        <title>Friends and foes A comparative genomics study of 23 Aspergillus species from section Flavi.</title>
        <authorList>
            <consortium name="DOE Joint Genome Institute"/>
            <person name="Kjaerbolling I."/>
            <person name="Vesth T."/>
            <person name="Frisvad J.C."/>
            <person name="Nybo J.L."/>
            <person name="Theobald S."/>
            <person name="Kildgaard S."/>
            <person name="Isbrandt T."/>
            <person name="Kuo A."/>
            <person name="Sato A."/>
            <person name="Lyhne E.K."/>
            <person name="Kogle M.E."/>
            <person name="Wiebenga A."/>
            <person name="Kun R.S."/>
            <person name="Lubbers R.J."/>
            <person name="Makela M.R."/>
            <person name="Barry K."/>
            <person name="Chovatia M."/>
            <person name="Clum A."/>
            <person name="Daum C."/>
            <person name="Haridas S."/>
            <person name="He G."/>
            <person name="LaButti K."/>
            <person name="Lipzen A."/>
            <person name="Mondo S."/>
            <person name="Riley R."/>
            <person name="Salamov A."/>
            <person name="Simmons B.A."/>
            <person name="Magnuson J.K."/>
            <person name="Henrissat B."/>
            <person name="Mortensen U.H."/>
            <person name="Larsen T.O."/>
            <person name="Devries R.P."/>
            <person name="Grigoriev I.V."/>
            <person name="Machida M."/>
            <person name="Baker S.E."/>
            <person name="Andersen M.R."/>
        </authorList>
    </citation>
    <scope>NUCLEOTIDE SEQUENCE [LARGE SCALE GENOMIC DNA]</scope>
    <source>
        <strain evidence="11 12">IBT 18842</strain>
    </source>
</reference>
<dbReference type="GO" id="GO:0009893">
    <property type="term" value="P:positive regulation of metabolic process"/>
    <property type="evidence" value="ECO:0007669"/>
    <property type="project" value="UniProtKB-ARBA"/>
</dbReference>
<keyword evidence="4" id="KW-0238">DNA-binding</keyword>
<keyword evidence="6" id="KW-0539">Nucleus</keyword>
<accession>A0A5N6TQI6</accession>
<dbReference type="GO" id="GO:0008270">
    <property type="term" value="F:zinc ion binding"/>
    <property type="evidence" value="ECO:0007669"/>
    <property type="project" value="UniProtKB-KW"/>
</dbReference>
<feature type="domain" description="Zn(2)-C6 fungal-type" evidence="9">
    <location>
        <begin position="68"/>
        <end position="98"/>
    </location>
</feature>
<dbReference type="InterPro" id="IPR001138">
    <property type="entry name" value="Zn2Cys6_DnaBD"/>
</dbReference>
<keyword evidence="12" id="KW-1185">Reference proteome</keyword>
<dbReference type="CDD" id="cd00067">
    <property type="entry name" value="GAL4"/>
    <property type="match status" value="1"/>
</dbReference>
<evidence type="ECO:0000256" key="8">
    <source>
        <dbReference type="SAM" id="MobiDB-lite"/>
    </source>
</evidence>
<dbReference type="PROSITE" id="PS50048">
    <property type="entry name" value="ZN2_CY6_FUNGAL_2"/>
    <property type="match status" value="1"/>
</dbReference>
<dbReference type="GO" id="GO:0000981">
    <property type="term" value="F:DNA-binding transcription factor activity, RNA polymerase II-specific"/>
    <property type="evidence" value="ECO:0007669"/>
    <property type="project" value="InterPro"/>
</dbReference>
<keyword evidence="7" id="KW-0863">Zinc-finger</keyword>
<dbReference type="PROSITE" id="PS00463">
    <property type="entry name" value="ZN2_CY6_FUNGAL_1"/>
    <property type="match status" value="1"/>
</dbReference>
<evidence type="ECO:0000259" key="9">
    <source>
        <dbReference type="PROSITE" id="PS50048"/>
    </source>
</evidence>
<dbReference type="AlphaFoldDB" id="A0A5N6TQI6"/>
<evidence type="ECO:0000256" key="6">
    <source>
        <dbReference type="ARBA" id="ARBA00023242"/>
    </source>
</evidence>
<evidence type="ECO:0000313" key="11">
    <source>
        <dbReference type="EMBL" id="KAE8148626.1"/>
    </source>
</evidence>
<evidence type="ECO:0000256" key="1">
    <source>
        <dbReference type="ARBA" id="ARBA00022723"/>
    </source>
</evidence>
<evidence type="ECO:0000313" key="12">
    <source>
        <dbReference type="Proteomes" id="UP000325780"/>
    </source>
</evidence>
<protein>
    <submittedName>
        <fullName evidence="11">Uncharacterized protein</fullName>
    </submittedName>
</protein>
<keyword evidence="2" id="KW-0862">Zinc</keyword>
<dbReference type="EMBL" id="ML742152">
    <property type="protein sequence ID" value="KAE8148626.1"/>
    <property type="molecule type" value="Genomic_DNA"/>
</dbReference>
<evidence type="ECO:0000259" key="10">
    <source>
        <dbReference type="PROSITE" id="PS50157"/>
    </source>
</evidence>
<dbReference type="SMART" id="SM00066">
    <property type="entry name" value="GAL4"/>
    <property type="match status" value="1"/>
</dbReference>
<evidence type="ECO:0000256" key="7">
    <source>
        <dbReference type="PROSITE-ProRule" id="PRU00042"/>
    </source>
</evidence>
<name>A0A5N6TQI6_ASPAV</name>
<keyword evidence="1" id="KW-0479">Metal-binding</keyword>
<dbReference type="PANTHER" id="PTHR47660">
    <property type="entry name" value="TRANSCRIPTION FACTOR WITH C2H2 AND ZN(2)-CYS(6) DNA BINDING DOMAIN (EUROFUNG)-RELATED-RELATED"/>
    <property type="match status" value="1"/>
</dbReference>
<feature type="domain" description="C2H2-type" evidence="10">
    <location>
        <begin position="32"/>
        <end position="63"/>
    </location>
</feature>
<dbReference type="OrthoDB" id="5423818at2759"/>
<dbReference type="PROSITE" id="PS50157">
    <property type="entry name" value="ZINC_FINGER_C2H2_2"/>
    <property type="match status" value="1"/>
</dbReference>
<keyword evidence="5" id="KW-0804">Transcription</keyword>
<gene>
    <name evidence="11" type="ORF">BDV25DRAFT_157910</name>
</gene>
<dbReference type="PANTHER" id="PTHR47660:SF3">
    <property type="entry name" value="FINGER DOMAIN PROTEIN, PUTATIVE (AFU_ORTHOLOGUE AFUA_4G03310)-RELATED"/>
    <property type="match status" value="1"/>
</dbReference>
<sequence>MMQNTSPAEASPDTSSPLEGGDQKGALPTGEFRCGLCNKAYSRRDLRDRHRRRCIKTIGQERPSKRKSCETCAQKKLRCSMTRPACTRCEQLEKPCQYPSPLLPPRTMSDPRSSVVEPVRSASFASNALIPEPMLVAASPSPTNPTRNVLPDNPTPTALYNLEATIPGYSPSMLPGSTVHPSPIMTPFDGLSTAAWSPFCTPNVSSLADTPGDRSWLVPGESPAWTDPFALMPDHMSVNTAFADAMGGLYPTGPSQLPLDEIPDPDRSAAVPDNNSLNQTL</sequence>
<evidence type="ECO:0000256" key="4">
    <source>
        <dbReference type="ARBA" id="ARBA00023125"/>
    </source>
</evidence>
<dbReference type="SUPFAM" id="SSF57701">
    <property type="entry name" value="Zn2/Cys6 DNA-binding domain"/>
    <property type="match status" value="1"/>
</dbReference>
<dbReference type="GO" id="GO:0003677">
    <property type="term" value="F:DNA binding"/>
    <property type="evidence" value="ECO:0007669"/>
    <property type="project" value="UniProtKB-KW"/>
</dbReference>
<evidence type="ECO:0000256" key="3">
    <source>
        <dbReference type="ARBA" id="ARBA00023015"/>
    </source>
</evidence>
<dbReference type="Pfam" id="PF00172">
    <property type="entry name" value="Zn_clus"/>
    <property type="match status" value="1"/>
</dbReference>
<keyword evidence="3" id="KW-0805">Transcription regulation</keyword>
<dbReference type="Gene3D" id="4.10.240.10">
    <property type="entry name" value="Zn(2)-C6 fungal-type DNA-binding domain"/>
    <property type="match status" value="1"/>
</dbReference>
<proteinExistence type="predicted"/>
<dbReference type="InterPro" id="IPR036864">
    <property type="entry name" value="Zn2-C6_fun-type_DNA-bd_sf"/>
</dbReference>
<feature type="region of interest" description="Disordered" evidence="8">
    <location>
        <begin position="252"/>
        <end position="281"/>
    </location>
</feature>
<evidence type="ECO:0000256" key="5">
    <source>
        <dbReference type="ARBA" id="ARBA00023163"/>
    </source>
</evidence>
<evidence type="ECO:0000256" key="2">
    <source>
        <dbReference type="ARBA" id="ARBA00022833"/>
    </source>
</evidence>
<organism evidence="11 12">
    <name type="scientific">Aspergillus avenaceus</name>
    <dbReference type="NCBI Taxonomy" id="36643"/>
    <lineage>
        <taxon>Eukaryota</taxon>
        <taxon>Fungi</taxon>
        <taxon>Dikarya</taxon>
        <taxon>Ascomycota</taxon>
        <taxon>Pezizomycotina</taxon>
        <taxon>Eurotiomycetes</taxon>
        <taxon>Eurotiomycetidae</taxon>
        <taxon>Eurotiales</taxon>
        <taxon>Aspergillaceae</taxon>
        <taxon>Aspergillus</taxon>
        <taxon>Aspergillus subgen. Circumdati</taxon>
    </lineage>
</organism>
<dbReference type="Proteomes" id="UP000325780">
    <property type="component" value="Unassembled WGS sequence"/>
</dbReference>
<feature type="region of interest" description="Disordered" evidence="8">
    <location>
        <begin position="1"/>
        <end position="26"/>
    </location>
</feature>
<dbReference type="InterPro" id="IPR013087">
    <property type="entry name" value="Znf_C2H2_type"/>
</dbReference>